<evidence type="ECO:0000313" key="3">
    <source>
        <dbReference type="Proteomes" id="UP000641853"/>
    </source>
</evidence>
<keyword evidence="1" id="KW-1133">Transmembrane helix</keyword>
<feature type="transmembrane region" description="Helical" evidence="1">
    <location>
        <begin position="120"/>
        <end position="138"/>
    </location>
</feature>
<evidence type="ECO:0000313" key="2">
    <source>
        <dbReference type="EMBL" id="KAF7182736.1"/>
    </source>
</evidence>
<proteinExistence type="predicted"/>
<accession>A0A8H6R3C4</accession>
<keyword evidence="1" id="KW-0812">Transmembrane</keyword>
<name>A0A8H6R3C4_9EURO</name>
<dbReference type="EMBL" id="JACBAG010001763">
    <property type="protein sequence ID" value="KAF7182736.1"/>
    <property type="molecule type" value="Genomic_DNA"/>
</dbReference>
<evidence type="ECO:0000256" key="1">
    <source>
        <dbReference type="SAM" id="Phobius"/>
    </source>
</evidence>
<dbReference type="InterPro" id="IPR021848">
    <property type="entry name" value="HODM_asu-like"/>
</dbReference>
<reference evidence="2" key="1">
    <citation type="submission" date="2020-06" db="EMBL/GenBank/DDBJ databases">
        <title>Draft genome sequences of strains closely related to Aspergillus parafelis and Aspergillus hiratsukae.</title>
        <authorList>
            <person name="Dos Santos R.A.C."/>
            <person name="Rivero-Menendez O."/>
            <person name="Steenwyk J.L."/>
            <person name="Mead M.E."/>
            <person name="Goldman G.H."/>
            <person name="Alastruey-Izquierdo A."/>
            <person name="Rokas A."/>
        </authorList>
    </citation>
    <scope>NUCLEOTIDE SEQUENCE</scope>
    <source>
        <strain evidence="2">CNM-CM7691</strain>
    </source>
</reference>
<evidence type="ECO:0008006" key="4">
    <source>
        <dbReference type="Google" id="ProtNLM"/>
    </source>
</evidence>
<protein>
    <recommendedName>
        <fullName evidence="4">HRQ family protein</fullName>
    </recommendedName>
</protein>
<organism evidence="2 3">
    <name type="scientific">Aspergillus felis</name>
    <dbReference type="NCBI Taxonomy" id="1287682"/>
    <lineage>
        <taxon>Eukaryota</taxon>
        <taxon>Fungi</taxon>
        <taxon>Dikarya</taxon>
        <taxon>Ascomycota</taxon>
        <taxon>Pezizomycotina</taxon>
        <taxon>Eurotiomycetes</taxon>
        <taxon>Eurotiomycetidae</taxon>
        <taxon>Eurotiales</taxon>
        <taxon>Aspergillaceae</taxon>
        <taxon>Aspergillus</taxon>
        <taxon>Aspergillus subgen. Fumigati</taxon>
    </lineage>
</organism>
<keyword evidence="1" id="KW-0472">Membrane</keyword>
<dbReference type="Pfam" id="PF11927">
    <property type="entry name" value="HODM_asu-like"/>
    <property type="match status" value="1"/>
</dbReference>
<sequence length="504" mass="56820">MAWYSILPPDLIYVESWAARIFVFLGIITIFPWAALIVFDVLLYIWRMGAYEFPVVGGRARGMQRPRAPTLNVNVSERSEVPRRVFGLGPAVNTAAGGEVGEQMEHLESWRLSLERNPSIILFLVLGIGTFAFASAYYRKIKTIPSKHEPSENWEQGYPPITPLPNFNWETTEPLVFRPFKPKYHLTMALSTIPISDLIPMDKTYKERMALRASLLKEYPDVVLGVHDETDPRIRRAVGELYAFIMGTYLPARYPRMFSLSVSADHRTTSVKNKVTGKTYPAEVDMDMDQKQAVLKALEILGQTVDEEFLILLPDARAKDEEKGSEERYFLAAYTAYFPSGFDTRTKLGLRLAAIHDPVPGYKEKLERSMDRFFARVEVGKVVARVNWSITTKTGLFAAFGGVHGSTEASGKAAGKEKIEPGMLDVDSTVLRCERQTLHRLPRSKALVFAFHTYTYPLQTIKNEGLGEELATAIDGLKAGNVPGMHWYKRGSVWGEAVKHFLRS</sequence>
<dbReference type="Proteomes" id="UP000641853">
    <property type="component" value="Unassembled WGS sequence"/>
</dbReference>
<keyword evidence="3" id="KW-1185">Reference proteome</keyword>
<dbReference type="AlphaFoldDB" id="A0A8H6R3C4"/>
<comment type="caution">
    <text evidence="2">The sequence shown here is derived from an EMBL/GenBank/DDBJ whole genome shotgun (WGS) entry which is preliminary data.</text>
</comment>
<feature type="transmembrane region" description="Helical" evidence="1">
    <location>
        <begin position="21"/>
        <end position="46"/>
    </location>
</feature>
<gene>
    <name evidence="2" type="ORF">CNMCM7691_002397</name>
</gene>